<gene>
    <name evidence="1" type="ORF">UY72_C0029G0011</name>
</gene>
<protein>
    <submittedName>
        <fullName evidence="1">Uncharacterized protein</fullName>
    </submittedName>
</protein>
<organism evidence="1 2">
    <name type="scientific">Candidatus Uhrbacteria bacterium GW2011_GWD2_52_7</name>
    <dbReference type="NCBI Taxonomy" id="1618989"/>
    <lineage>
        <taxon>Bacteria</taxon>
        <taxon>Candidatus Uhriibacteriota</taxon>
    </lineage>
</organism>
<name>A0A0G1XF67_9BACT</name>
<comment type="caution">
    <text evidence="1">The sequence shown here is derived from an EMBL/GenBank/DDBJ whole genome shotgun (WGS) entry which is preliminary data.</text>
</comment>
<dbReference type="Proteomes" id="UP000034846">
    <property type="component" value="Unassembled WGS sequence"/>
</dbReference>
<accession>A0A0G1XF67</accession>
<dbReference type="AlphaFoldDB" id="A0A0G1XF67"/>
<evidence type="ECO:0000313" key="2">
    <source>
        <dbReference type="Proteomes" id="UP000034846"/>
    </source>
</evidence>
<reference evidence="1 2" key="1">
    <citation type="journal article" date="2015" name="Nature">
        <title>rRNA introns, odd ribosomes, and small enigmatic genomes across a large radiation of phyla.</title>
        <authorList>
            <person name="Brown C.T."/>
            <person name="Hug L.A."/>
            <person name="Thomas B.C."/>
            <person name="Sharon I."/>
            <person name="Castelle C.J."/>
            <person name="Singh A."/>
            <person name="Wilkins M.J."/>
            <person name="Williams K.H."/>
            <person name="Banfield J.F."/>
        </authorList>
    </citation>
    <scope>NUCLEOTIDE SEQUENCE [LARGE SCALE GENOMIC DNA]</scope>
</reference>
<dbReference type="EMBL" id="LCRD01000029">
    <property type="protein sequence ID" value="KKW29918.1"/>
    <property type="molecule type" value="Genomic_DNA"/>
</dbReference>
<sequence length="145" mass="15943">MFHYEKMACFVLLSLAMLGMTSWGSFLLLTKRPLTPRYLEALLSTAFLTVFLLVPCELCGGLGGGGWDGVLKTFFGGVMRASTRAARQVAEVHMTSYSRVTRGREPPTPLVQPPAHGTRSLFSCGQNLIIISRYQVAPSVMKRSK</sequence>
<proteinExistence type="predicted"/>
<evidence type="ECO:0000313" key="1">
    <source>
        <dbReference type="EMBL" id="KKW29918.1"/>
    </source>
</evidence>